<dbReference type="OrthoDB" id="3219396at2759"/>
<evidence type="ECO:0000313" key="2">
    <source>
        <dbReference type="Proteomes" id="UP000650833"/>
    </source>
</evidence>
<protein>
    <submittedName>
        <fullName evidence="1">Uncharacterized protein</fullName>
    </submittedName>
</protein>
<name>A0A8H7V672_9FUNG</name>
<organism evidence="1 2">
    <name type="scientific">Mucor plumbeus</name>
    <dbReference type="NCBI Taxonomy" id="97098"/>
    <lineage>
        <taxon>Eukaryota</taxon>
        <taxon>Fungi</taxon>
        <taxon>Fungi incertae sedis</taxon>
        <taxon>Mucoromycota</taxon>
        <taxon>Mucoromycotina</taxon>
        <taxon>Mucoromycetes</taxon>
        <taxon>Mucorales</taxon>
        <taxon>Mucorineae</taxon>
        <taxon>Mucoraceae</taxon>
        <taxon>Mucor</taxon>
    </lineage>
</organism>
<comment type="caution">
    <text evidence="1">The sequence shown here is derived from an EMBL/GenBank/DDBJ whole genome shotgun (WGS) entry which is preliminary data.</text>
</comment>
<gene>
    <name evidence="1" type="ORF">INT46_009283</name>
</gene>
<dbReference type="Proteomes" id="UP000650833">
    <property type="component" value="Unassembled WGS sequence"/>
</dbReference>
<proteinExistence type="predicted"/>
<accession>A0A8H7V672</accession>
<dbReference type="AlphaFoldDB" id="A0A8H7V672"/>
<evidence type="ECO:0000313" key="1">
    <source>
        <dbReference type="EMBL" id="KAG2204863.1"/>
    </source>
</evidence>
<sequence length="495" mass="57081">MLKLFKQKSYTASHFKLYPYLDSKHGKIEEPLVSDIDPVTNTGVIAISKLDNNQKHSIAFFSYPSYTLIRELTLHLSSYSHWSCQIVGIQTLQVNQQTIRVFAAAIGQPAWLNDGEEDEEEECMNVWKFLLIYRLFDNGDTTCLANINIMDQHGFLGREVSFFALEDWVEPWLQIVSPDNVTTDPHIAYLLVCGPSLPRYFGLGQIIQFDTRGSDNTIVDPSKTHLAWDENTREFKPEEQQQQQSNKLSTFTSKLISTIRLGAEVSCMVHFRDLPQLNHLICTGNFDTNELSIYDWRFGVKVGVLTGSRDDNVQPWGFETTWAIPLNKRTDDLRVCGPRLIVVGDFEEKFEIKIWDISKLLQVEWQPFNNDTSNFKRNLNDDDMQFRYKWWERGTQQLKYTCQQQNDHSELPYTIDQQSILRVHVLDAQVKFTAYNILQTSLYLLNEKGKLTVMDIETGEIMSTVETGVSVDVNVLGNKQIVITKRHGLLRSTLL</sequence>
<keyword evidence="2" id="KW-1185">Reference proteome</keyword>
<dbReference type="EMBL" id="JAEPRC010000187">
    <property type="protein sequence ID" value="KAG2204863.1"/>
    <property type="molecule type" value="Genomic_DNA"/>
</dbReference>
<reference evidence="1" key="1">
    <citation type="submission" date="2020-12" db="EMBL/GenBank/DDBJ databases">
        <title>Metabolic potential, ecology and presence of endohyphal bacteria is reflected in genomic diversity of Mucoromycotina.</title>
        <authorList>
            <person name="Muszewska A."/>
            <person name="Okrasinska A."/>
            <person name="Steczkiewicz K."/>
            <person name="Drgas O."/>
            <person name="Orlowska M."/>
            <person name="Perlinska-Lenart U."/>
            <person name="Aleksandrzak-Piekarczyk T."/>
            <person name="Szatraj K."/>
            <person name="Zielenkiewicz U."/>
            <person name="Pilsyk S."/>
            <person name="Malc E."/>
            <person name="Mieczkowski P."/>
            <person name="Kruszewska J.S."/>
            <person name="Biernat P."/>
            <person name="Pawlowska J."/>
        </authorList>
    </citation>
    <scope>NUCLEOTIDE SEQUENCE</scope>
    <source>
        <strain evidence="1">CBS 226.32</strain>
    </source>
</reference>